<evidence type="ECO:0000256" key="14">
    <source>
        <dbReference type="SAM" id="Phobius"/>
    </source>
</evidence>
<feature type="transmembrane region" description="Helical" evidence="14">
    <location>
        <begin position="21"/>
        <end position="47"/>
    </location>
</feature>
<evidence type="ECO:0000313" key="17">
    <source>
        <dbReference type="Proteomes" id="UP001341840"/>
    </source>
</evidence>
<dbReference type="Pfam" id="PF00069">
    <property type="entry name" value="Pkinase"/>
    <property type="match status" value="1"/>
</dbReference>
<evidence type="ECO:0000256" key="2">
    <source>
        <dbReference type="ARBA" id="ARBA00012513"/>
    </source>
</evidence>
<dbReference type="SUPFAM" id="SSF56112">
    <property type="entry name" value="Protein kinase-like (PK-like)"/>
    <property type="match status" value="1"/>
</dbReference>
<sequence>MKNNVKACMRPHMLTWNNLKLNVSSTSFSSSSLSYTFPFHSFIIFSLPSSSQEQQHSPKSATVASAGMAALAVASIILVLFTIFCVISYWKNRGKKKKKNNSNDGIGKIIISKRRIFRYEGLERATNGFCDANKVGEGGFGYVYRDRDRGVLVYEFVPNNTLHFHLHGEGPTIDWPTRMKIALGAAKGLAYLHDDCHPNIIHPDIKPANILLDFNFQVKAMPMLRRALQGNDFDAVVDPRLQNQYEPSEMARMVACAAADHTPSMTQIVCALKGDASQVSEYTSNESSDSEAAQYKQDMITMFTRNIKND</sequence>
<dbReference type="InterPro" id="IPR047117">
    <property type="entry name" value="PERK1-13-like"/>
</dbReference>
<keyword evidence="7" id="KW-0547">Nucleotide-binding</keyword>
<dbReference type="PROSITE" id="PS50011">
    <property type="entry name" value="PROTEIN_KINASE_DOM"/>
    <property type="match status" value="1"/>
</dbReference>
<evidence type="ECO:0000256" key="4">
    <source>
        <dbReference type="ARBA" id="ARBA00022527"/>
    </source>
</evidence>
<dbReference type="GO" id="GO:0004674">
    <property type="term" value="F:protein serine/threonine kinase activity"/>
    <property type="evidence" value="ECO:0007669"/>
    <property type="project" value="UniProtKB-EC"/>
</dbReference>
<dbReference type="Gene3D" id="3.30.200.20">
    <property type="entry name" value="Phosphorylase Kinase, domain 1"/>
    <property type="match status" value="1"/>
</dbReference>
<keyword evidence="11 14" id="KW-0472">Membrane</keyword>
<dbReference type="InterPro" id="IPR011009">
    <property type="entry name" value="Kinase-like_dom_sf"/>
</dbReference>
<evidence type="ECO:0000256" key="1">
    <source>
        <dbReference type="ARBA" id="ARBA00004162"/>
    </source>
</evidence>
<reference evidence="16 17" key="1">
    <citation type="journal article" date="2023" name="Plants (Basel)">
        <title>Bridging the Gap: Combining Genomics and Transcriptomics Approaches to Understand Stylosanthes scabra, an Orphan Legume from the Brazilian Caatinga.</title>
        <authorList>
            <person name="Ferreira-Neto J.R.C."/>
            <person name="da Silva M.D."/>
            <person name="Binneck E."/>
            <person name="de Melo N.F."/>
            <person name="da Silva R.H."/>
            <person name="de Melo A.L.T.M."/>
            <person name="Pandolfi V."/>
            <person name="Bustamante F.O."/>
            <person name="Brasileiro-Vidal A.C."/>
            <person name="Benko-Iseppon A.M."/>
        </authorList>
    </citation>
    <scope>NUCLEOTIDE SEQUENCE [LARGE SCALE GENOMIC DNA]</scope>
    <source>
        <tissue evidence="16">Leaves</tissue>
    </source>
</reference>
<dbReference type="EC" id="2.7.11.1" evidence="2"/>
<dbReference type="PANTHER" id="PTHR47982:SF35">
    <property type="entry name" value="PROLINE-RICH RECEPTOR-LIKE PROTEIN KINASE PERK1-RELATED"/>
    <property type="match status" value="1"/>
</dbReference>
<evidence type="ECO:0000256" key="8">
    <source>
        <dbReference type="ARBA" id="ARBA00022777"/>
    </source>
</evidence>
<evidence type="ECO:0000256" key="3">
    <source>
        <dbReference type="ARBA" id="ARBA00022475"/>
    </source>
</evidence>
<evidence type="ECO:0000256" key="12">
    <source>
        <dbReference type="ARBA" id="ARBA00047899"/>
    </source>
</evidence>
<comment type="catalytic activity">
    <reaction evidence="13">
        <text>L-seryl-[protein] + ATP = O-phospho-L-seryl-[protein] + ADP + H(+)</text>
        <dbReference type="Rhea" id="RHEA:17989"/>
        <dbReference type="Rhea" id="RHEA-COMP:9863"/>
        <dbReference type="Rhea" id="RHEA-COMP:11604"/>
        <dbReference type="ChEBI" id="CHEBI:15378"/>
        <dbReference type="ChEBI" id="CHEBI:29999"/>
        <dbReference type="ChEBI" id="CHEBI:30616"/>
        <dbReference type="ChEBI" id="CHEBI:83421"/>
        <dbReference type="ChEBI" id="CHEBI:456216"/>
        <dbReference type="EC" id="2.7.11.1"/>
    </reaction>
</comment>
<accession>A0ABU6ZFC1</accession>
<dbReference type="Proteomes" id="UP001341840">
    <property type="component" value="Unassembled WGS sequence"/>
</dbReference>
<keyword evidence="5 16" id="KW-0808">Transferase</keyword>
<protein>
    <recommendedName>
        <fullName evidence="2">non-specific serine/threonine protein kinase</fullName>
        <ecNumber evidence="2">2.7.11.1</ecNumber>
    </recommendedName>
</protein>
<evidence type="ECO:0000313" key="16">
    <source>
        <dbReference type="EMBL" id="MED6220664.1"/>
    </source>
</evidence>
<dbReference type="PANTHER" id="PTHR47982">
    <property type="entry name" value="PROLINE-RICH RECEPTOR-LIKE PROTEIN KINASE PERK4"/>
    <property type="match status" value="1"/>
</dbReference>
<dbReference type="Gene3D" id="1.10.510.10">
    <property type="entry name" value="Transferase(Phosphotransferase) domain 1"/>
    <property type="match status" value="1"/>
</dbReference>
<evidence type="ECO:0000259" key="15">
    <source>
        <dbReference type="PROSITE" id="PS50011"/>
    </source>
</evidence>
<name>A0ABU6ZFC1_9FABA</name>
<evidence type="ECO:0000256" key="5">
    <source>
        <dbReference type="ARBA" id="ARBA00022679"/>
    </source>
</evidence>
<comment type="catalytic activity">
    <reaction evidence="12">
        <text>L-threonyl-[protein] + ATP = O-phospho-L-threonyl-[protein] + ADP + H(+)</text>
        <dbReference type="Rhea" id="RHEA:46608"/>
        <dbReference type="Rhea" id="RHEA-COMP:11060"/>
        <dbReference type="Rhea" id="RHEA-COMP:11605"/>
        <dbReference type="ChEBI" id="CHEBI:15378"/>
        <dbReference type="ChEBI" id="CHEBI:30013"/>
        <dbReference type="ChEBI" id="CHEBI:30616"/>
        <dbReference type="ChEBI" id="CHEBI:61977"/>
        <dbReference type="ChEBI" id="CHEBI:456216"/>
        <dbReference type="EC" id="2.7.11.1"/>
    </reaction>
</comment>
<evidence type="ECO:0000256" key="11">
    <source>
        <dbReference type="ARBA" id="ARBA00023136"/>
    </source>
</evidence>
<keyword evidence="17" id="KW-1185">Reference proteome</keyword>
<evidence type="ECO:0000256" key="13">
    <source>
        <dbReference type="ARBA" id="ARBA00048679"/>
    </source>
</evidence>
<feature type="transmembrane region" description="Helical" evidence="14">
    <location>
        <begin position="67"/>
        <end position="90"/>
    </location>
</feature>
<feature type="domain" description="Protein kinase" evidence="15">
    <location>
        <begin position="17"/>
        <end position="310"/>
    </location>
</feature>
<gene>
    <name evidence="16" type="primary">PERK1_9</name>
    <name evidence="16" type="ORF">PIB30_047015</name>
</gene>
<comment type="caution">
    <text evidence="16">The sequence shown here is derived from an EMBL/GenBank/DDBJ whole genome shotgun (WGS) entry which is preliminary data.</text>
</comment>
<keyword evidence="10 14" id="KW-1133">Transmembrane helix</keyword>
<organism evidence="16 17">
    <name type="scientific">Stylosanthes scabra</name>
    <dbReference type="NCBI Taxonomy" id="79078"/>
    <lineage>
        <taxon>Eukaryota</taxon>
        <taxon>Viridiplantae</taxon>
        <taxon>Streptophyta</taxon>
        <taxon>Embryophyta</taxon>
        <taxon>Tracheophyta</taxon>
        <taxon>Spermatophyta</taxon>
        <taxon>Magnoliopsida</taxon>
        <taxon>eudicotyledons</taxon>
        <taxon>Gunneridae</taxon>
        <taxon>Pentapetalae</taxon>
        <taxon>rosids</taxon>
        <taxon>fabids</taxon>
        <taxon>Fabales</taxon>
        <taxon>Fabaceae</taxon>
        <taxon>Papilionoideae</taxon>
        <taxon>50 kb inversion clade</taxon>
        <taxon>dalbergioids sensu lato</taxon>
        <taxon>Dalbergieae</taxon>
        <taxon>Pterocarpus clade</taxon>
        <taxon>Stylosanthes</taxon>
    </lineage>
</organism>
<dbReference type="EMBL" id="JASCZI010272158">
    <property type="protein sequence ID" value="MED6220664.1"/>
    <property type="molecule type" value="Genomic_DNA"/>
</dbReference>
<proteinExistence type="predicted"/>
<dbReference type="PROSITE" id="PS00108">
    <property type="entry name" value="PROTEIN_KINASE_ST"/>
    <property type="match status" value="1"/>
</dbReference>
<evidence type="ECO:0000256" key="7">
    <source>
        <dbReference type="ARBA" id="ARBA00022741"/>
    </source>
</evidence>
<evidence type="ECO:0000256" key="10">
    <source>
        <dbReference type="ARBA" id="ARBA00022989"/>
    </source>
</evidence>
<evidence type="ECO:0000256" key="6">
    <source>
        <dbReference type="ARBA" id="ARBA00022692"/>
    </source>
</evidence>
<keyword evidence="6 14" id="KW-0812">Transmembrane</keyword>
<dbReference type="InterPro" id="IPR008271">
    <property type="entry name" value="Ser/Thr_kinase_AS"/>
</dbReference>
<keyword evidence="8 16" id="KW-0418">Kinase</keyword>
<keyword evidence="3" id="KW-1003">Cell membrane</keyword>
<keyword evidence="9" id="KW-0067">ATP-binding</keyword>
<dbReference type="InterPro" id="IPR000719">
    <property type="entry name" value="Prot_kinase_dom"/>
</dbReference>
<keyword evidence="4" id="KW-0723">Serine/threonine-protein kinase</keyword>
<comment type="subcellular location">
    <subcellularLocation>
        <location evidence="1">Cell membrane</location>
        <topology evidence="1">Single-pass membrane protein</topology>
    </subcellularLocation>
</comment>
<evidence type="ECO:0000256" key="9">
    <source>
        <dbReference type="ARBA" id="ARBA00022840"/>
    </source>
</evidence>